<dbReference type="InterPro" id="IPR032675">
    <property type="entry name" value="LRR_dom_sf"/>
</dbReference>
<sequence length="188" mass="21755">MTLFQVLKMFGAPVDLSFNDIGNLEDAWTEEPRSGLRPIKRTSESKYQSHCLRLNNNNIVELHGLQKTIKYFLAEPLQLAWLDLSFNKITHIDPILSELRELHVLYLHGNGIYIPSEVERLGVLPHLHTITLHGNIIEADKNYRNHVITTLPRLKTMDFSAVTRQERIMANLWHQSNSRSRRGKKPAQ</sequence>
<dbReference type="GeneTree" id="ENSGT00510000047925"/>
<evidence type="ECO:0000313" key="7">
    <source>
        <dbReference type="Proteomes" id="UP000694558"/>
    </source>
</evidence>
<dbReference type="InterPro" id="IPR001611">
    <property type="entry name" value="Leu-rich_rpt"/>
</dbReference>
<keyword evidence="3" id="KW-0963">Cytoplasm</keyword>
<dbReference type="GO" id="GO:0005737">
    <property type="term" value="C:cytoplasm"/>
    <property type="evidence" value="ECO:0007669"/>
    <property type="project" value="UniProtKB-SubCell"/>
</dbReference>
<dbReference type="Gene3D" id="3.80.10.10">
    <property type="entry name" value="Ribonuclease Inhibitor"/>
    <property type="match status" value="1"/>
</dbReference>
<dbReference type="AlphaFoldDB" id="A0A8D3BC61"/>
<dbReference type="Ensembl" id="ENSSMAT00000032263.2">
    <property type="protein sequence ID" value="ENSSMAP00000031873.2"/>
    <property type="gene ID" value="ENSSMAG00000030122.1"/>
</dbReference>
<dbReference type="PANTHER" id="PTHR46545">
    <property type="entry name" value="LEUCINE-RICH REPEAT-CONTAINING PROTEIN 51"/>
    <property type="match status" value="1"/>
</dbReference>
<protein>
    <recommendedName>
        <fullName evidence="2">Leucine-rich repeat-containing protein 51</fullName>
    </recommendedName>
</protein>
<keyword evidence="4" id="KW-0433">Leucine-rich repeat</keyword>
<proteinExistence type="predicted"/>
<dbReference type="SUPFAM" id="SSF52058">
    <property type="entry name" value="L domain-like"/>
    <property type="match status" value="1"/>
</dbReference>
<comment type="subcellular location">
    <subcellularLocation>
        <location evidence="1">Cytoplasm</location>
    </subcellularLocation>
</comment>
<dbReference type="PANTHER" id="PTHR46545:SF1">
    <property type="entry name" value="LEUCINE-RICH REPEAT-CONTAINING PROTEIN 51"/>
    <property type="match status" value="1"/>
</dbReference>
<reference evidence="6" key="2">
    <citation type="submission" date="2025-08" db="UniProtKB">
        <authorList>
            <consortium name="Ensembl"/>
        </authorList>
    </citation>
    <scope>IDENTIFICATION</scope>
</reference>
<dbReference type="Pfam" id="PF14580">
    <property type="entry name" value="LRR_9"/>
    <property type="match status" value="1"/>
</dbReference>
<accession>A0A8D3BC61</accession>
<dbReference type="Proteomes" id="UP000694558">
    <property type="component" value="Chromosome 3"/>
</dbReference>
<evidence type="ECO:0000256" key="5">
    <source>
        <dbReference type="ARBA" id="ARBA00022737"/>
    </source>
</evidence>
<gene>
    <name evidence="6" type="primary">LRRC51</name>
</gene>
<evidence type="ECO:0000313" key="6">
    <source>
        <dbReference type="Ensembl" id="ENSSMAP00000031873.2"/>
    </source>
</evidence>
<keyword evidence="5" id="KW-0677">Repeat</keyword>
<evidence type="ECO:0000256" key="4">
    <source>
        <dbReference type="ARBA" id="ARBA00022614"/>
    </source>
</evidence>
<evidence type="ECO:0000256" key="3">
    <source>
        <dbReference type="ARBA" id="ARBA00022490"/>
    </source>
</evidence>
<evidence type="ECO:0000256" key="2">
    <source>
        <dbReference type="ARBA" id="ARBA00014223"/>
    </source>
</evidence>
<name>A0A8D3BC61_SCOMX</name>
<evidence type="ECO:0000256" key="1">
    <source>
        <dbReference type="ARBA" id="ARBA00004496"/>
    </source>
</evidence>
<dbReference type="PROSITE" id="PS51450">
    <property type="entry name" value="LRR"/>
    <property type="match status" value="1"/>
</dbReference>
<organism evidence="6 7">
    <name type="scientific">Scophthalmus maximus</name>
    <name type="common">Turbot</name>
    <name type="synonym">Psetta maxima</name>
    <dbReference type="NCBI Taxonomy" id="52904"/>
    <lineage>
        <taxon>Eukaryota</taxon>
        <taxon>Metazoa</taxon>
        <taxon>Chordata</taxon>
        <taxon>Craniata</taxon>
        <taxon>Vertebrata</taxon>
        <taxon>Euteleostomi</taxon>
        <taxon>Actinopterygii</taxon>
        <taxon>Neopterygii</taxon>
        <taxon>Teleostei</taxon>
        <taxon>Neoteleostei</taxon>
        <taxon>Acanthomorphata</taxon>
        <taxon>Carangaria</taxon>
        <taxon>Pleuronectiformes</taxon>
        <taxon>Pleuronectoidei</taxon>
        <taxon>Scophthalmidae</taxon>
        <taxon>Scophthalmus</taxon>
    </lineage>
</organism>
<reference evidence="6" key="1">
    <citation type="submission" date="2023-05" db="EMBL/GenBank/DDBJ databases">
        <title>High-quality long-read genome of Scophthalmus maximus.</title>
        <authorList>
            <person name="Lien S."/>
            <person name="Martinez P."/>
        </authorList>
    </citation>
    <scope>NUCLEOTIDE SEQUENCE [LARGE SCALE GENOMIC DNA]</scope>
</reference>